<dbReference type="SMART" id="SM00256">
    <property type="entry name" value="FBOX"/>
    <property type="match status" value="2"/>
</dbReference>
<protein>
    <submittedName>
        <fullName evidence="2">F-box protein</fullName>
    </submittedName>
</protein>
<dbReference type="Pfam" id="PF00646">
    <property type="entry name" value="F-box"/>
    <property type="match status" value="2"/>
</dbReference>
<organism evidence="2 3">
    <name type="scientific">Dendrobium catenatum</name>
    <dbReference type="NCBI Taxonomy" id="906689"/>
    <lineage>
        <taxon>Eukaryota</taxon>
        <taxon>Viridiplantae</taxon>
        <taxon>Streptophyta</taxon>
        <taxon>Embryophyta</taxon>
        <taxon>Tracheophyta</taxon>
        <taxon>Spermatophyta</taxon>
        <taxon>Magnoliopsida</taxon>
        <taxon>Liliopsida</taxon>
        <taxon>Asparagales</taxon>
        <taxon>Orchidaceae</taxon>
        <taxon>Epidendroideae</taxon>
        <taxon>Malaxideae</taxon>
        <taxon>Dendrobiinae</taxon>
        <taxon>Dendrobium</taxon>
    </lineage>
</organism>
<name>A0A2I0VEN1_9ASPA</name>
<dbReference type="Proteomes" id="UP000233837">
    <property type="component" value="Unassembled WGS sequence"/>
</dbReference>
<feature type="domain" description="F-box" evidence="1">
    <location>
        <begin position="109"/>
        <end position="143"/>
    </location>
</feature>
<dbReference type="CDD" id="cd09917">
    <property type="entry name" value="F-box_SF"/>
    <property type="match status" value="2"/>
</dbReference>
<dbReference type="EMBL" id="KZ503723">
    <property type="protein sequence ID" value="PKU61878.1"/>
    <property type="molecule type" value="Genomic_DNA"/>
</dbReference>
<dbReference type="PROSITE" id="PS50181">
    <property type="entry name" value="FBOX"/>
    <property type="match status" value="2"/>
</dbReference>
<dbReference type="Gene3D" id="1.20.1280.50">
    <property type="match status" value="2"/>
</dbReference>
<keyword evidence="3" id="KW-1185">Reference proteome</keyword>
<evidence type="ECO:0000313" key="3">
    <source>
        <dbReference type="Proteomes" id="UP000233837"/>
    </source>
</evidence>
<reference evidence="2 3" key="1">
    <citation type="journal article" date="2016" name="Sci. Rep.">
        <title>The Dendrobium catenatum Lindl. genome sequence provides insights into polysaccharide synthase, floral development and adaptive evolution.</title>
        <authorList>
            <person name="Zhang G.Q."/>
            <person name="Xu Q."/>
            <person name="Bian C."/>
            <person name="Tsai W.C."/>
            <person name="Yeh C.M."/>
            <person name="Liu K.W."/>
            <person name="Yoshida K."/>
            <person name="Zhang L.S."/>
            <person name="Chang S.B."/>
            <person name="Chen F."/>
            <person name="Shi Y."/>
            <person name="Su Y.Y."/>
            <person name="Zhang Y.Q."/>
            <person name="Chen L.J."/>
            <person name="Yin Y."/>
            <person name="Lin M."/>
            <person name="Huang H."/>
            <person name="Deng H."/>
            <person name="Wang Z.W."/>
            <person name="Zhu S.L."/>
            <person name="Zhao X."/>
            <person name="Deng C."/>
            <person name="Niu S.C."/>
            <person name="Huang J."/>
            <person name="Wang M."/>
            <person name="Liu G.H."/>
            <person name="Yang H.J."/>
            <person name="Xiao X.J."/>
            <person name="Hsiao Y.Y."/>
            <person name="Wu W.L."/>
            <person name="Chen Y.Y."/>
            <person name="Mitsuda N."/>
            <person name="Ohme-Takagi M."/>
            <person name="Luo Y.B."/>
            <person name="Van de Peer Y."/>
            <person name="Liu Z.J."/>
        </authorList>
    </citation>
    <scope>NUCLEOTIDE SEQUENCE [LARGE SCALE GENOMIC DNA]</scope>
    <source>
        <tissue evidence="2">The whole plant</tissue>
    </source>
</reference>
<dbReference type="InterPro" id="IPR050942">
    <property type="entry name" value="F-box_BR-signaling"/>
</dbReference>
<evidence type="ECO:0000259" key="1">
    <source>
        <dbReference type="PROSITE" id="PS50181"/>
    </source>
</evidence>
<reference evidence="2 3" key="2">
    <citation type="journal article" date="2017" name="Nature">
        <title>The Apostasia genome and the evolution of orchids.</title>
        <authorList>
            <person name="Zhang G.Q."/>
            <person name="Liu K.W."/>
            <person name="Li Z."/>
            <person name="Lohaus R."/>
            <person name="Hsiao Y.Y."/>
            <person name="Niu S.C."/>
            <person name="Wang J.Y."/>
            <person name="Lin Y.C."/>
            <person name="Xu Q."/>
            <person name="Chen L.J."/>
            <person name="Yoshida K."/>
            <person name="Fujiwara S."/>
            <person name="Wang Z.W."/>
            <person name="Zhang Y.Q."/>
            <person name="Mitsuda N."/>
            <person name="Wang M."/>
            <person name="Liu G.H."/>
            <person name="Pecoraro L."/>
            <person name="Huang H.X."/>
            <person name="Xiao X.J."/>
            <person name="Lin M."/>
            <person name="Wu X.Y."/>
            <person name="Wu W.L."/>
            <person name="Chen Y.Y."/>
            <person name="Chang S.B."/>
            <person name="Sakamoto S."/>
            <person name="Ohme-Takagi M."/>
            <person name="Yagi M."/>
            <person name="Zeng S.J."/>
            <person name="Shen C.Y."/>
            <person name="Yeh C.M."/>
            <person name="Luo Y.B."/>
            <person name="Tsai W.C."/>
            <person name="Van de Peer Y."/>
            <person name="Liu Z.J."/>
        </authorList>
    </citation>
    <scope>NUCLEOTIDE SEQUENCE [LARGE SCALE GENOMIC DNA]</scope>
    <source>
        <tissue evidence="2">The whole plant</tissue>
    </source>
</reference>
<dbReference type="PANTHER" id="PTHR44259">
    <property type="entry name" value="OS07G0183000 PROTEIN-RELATED"/>
    <property type="match status" value="1"/>
</dbReference>
<dbReference type="PANTHER" id="PTHR44259:SF107">
    <property type="entry name" value="F-BOX PROTEIN SKIP23-LIKE"/>
    <property type="match status" value="1"/>
</dbReference>
<sequence length="1332" mass="152436">MCSDNFLLATKFKWANAGGGRGEHMTERLVGSHGLGMQKCGTFLYYGDRGQTRVSLLCICLRWITRSICAMCSNLSYLCGHLRLAIARITCWKALQLISSIGHHKYNNIMVWSDLPIDLLRRISSHLSIVDLVRLSVVCSSWNFTHANYALLGFQCRPSPWLLLSNDVGEASNTLNFRELTIEGEEAVVSFQRCFSSIGNHIEGRRCFGSNDGWLVTLDTMNLQPRLFNPITKAEIWLPSLYEFIMPQISPDGSFRNSCKENFFDITSDDLRDIYFHKFVVSSNDTSGTVVVIYGITKALALACSEDLTWVDGPQLSPYNTEDEEQFEDVCYNKENQTFYAITNFSMVLAFDLNGQNVELICPNGPNPYYRTRNFDCMYYIAFMSGTLLRIERVIDITPNRNHNATTMTIFVFKFEPIVVTSCSSSSHSQWISVNELGEYSIFVGCNQTFSLHHTVATGIKPNCIYFADHWRNMLPDIIIRDHDNKEKCYQMEIAIMLVFCFELVGLSLTGVDRKLGLWIQIGLLGLCFLVQLEVLVDAISLVEIVRPRSFVVAVAAGKSVSQDCPGRLEIVQADLGHHKYNNIMAWSDLPIDLLRRISSQLSIVELVRLSLVCTSWNFTPTNCALLRFQCRPSPWLLLSNDVNEASGTLTFRELTIEGEEAIISFQRRFSSITYNTYGRRCFGSKDGWLVTLDKIELQPRLFNPITKANILLPSLYDFIMPQFASDGFIRNSCNEILLDIMSDDLRDIYFHKFIFSSNNASGTVVVIYGIKKALALARSEDLTWVLGPQLSFYSTKDDEQFEDVCYHEENERFYAITNFSMVLAFDLNGENVELICPNRPNNYYHTINFDYMYYIAFLSGTLIRIERVIDITHNRHHNATTMAIFVFKFVPSVVTSSSSSYSQWIPINELGEYSIFVGCNQTFSLDHTVATGIKPNCIYFSDHWSNMLLDLVRLSVVCTSWNFTLTNYAILGFQCRPSPWLLLSNDDEEASDTLTFHELTIEREEVVVSFQRSFSSIGSHTYDRRCFGSKDGWLVTLDKIDLQPCLFNPVSKAEISLPSLLTLIDPQYAPDGSIRITCNDIFWDIRTDDFRDIYFHKFIVSSNDSTGTIVVIYGITKELALARLQDMTWVLGPQLSPYSPKDEEQFEDVCYHEENQRFFAITNFSMVLSFDLNGQNIELICPNMPNPYFRTSNFYRMYYISFLSETLLKIERVIDATYDSYNTTTAIFVFKFVPSVVTSSSSYSQWIPVNELEEYSFFVGYNQTFSLHHTVATGIKPNCIYFTDHSRNMLPGYVDCDVGLFDIYNDRIQYFLLPNPWISWPPSIWFTPSLS</sequence>
<evidence type="ECO:0000313" key="2">
    <source>
        <dbReference type="EMBL" id="PKU61878.1"/>
    </source>
</evidence>
<proteinExistence type="predicted"/>
<accession>A0A2I0VEN1</accession>
<dbReference type="Pfam" id="PF03478">
    <property type="entry name" value="Beta-prop_KIB1-4"/>
    <property type="match status" value="3"/>
</dbReference>
<dbReference type="InterPro" id="IPR005174">
    <property type="entry name" value="KIB1-4_b-propeller"/>
</dbReference>
<dbReference type="SUPFAM" id="SSF81383">
    <property type="entry name" value="F-box domain"/>
    <property type="match status" value="2"/>
</dbReference>
<dbReference type="InterPro" id="IPR001810">
    <property type="entry name" value="F-box_dom"/>
</dbReference>
<feature type="domain" description="F-box" evidence="1">
    <location>
        <begin position="584"/>
        <end position="618"/>
    </location>
</feature>
<dbReference type="InterPro" id="IPR036047">
    <property type="entry name" value="F-box-like_dom_sf"/>
</dbReference>
<gene>
    <name evidence="2" type="ORF">MA16_Dca016074</name>
</gene>